<feature type="non-terminal residue" evidence="1">
    <location>
        <position position="52"/>
    </location>
</feature>
<sequence length="52" mass="5675">KVPAPTDGRPDVLPENLSPLSEKIADSAVIFEFTMDAYPGCDLLPKYLVLRA</sequence>
<accession>A0ACB8BAS8</accession>
<evidence type="ECO:0000313" key="2">
    <source>
        <dbReference type="Proteomes" id="UP000790709"/>
    </source>
</evidence>
<proteinExistence type="predicted"/>
<reference evidence="1" key="1">
    <citation type="journal article" date="2021" name="New Phytol.">
        <title>Evolutionary innovations through gain and loss of genes in the ectomycorrhizal Boletales.</title>
        <authorList>
            <person name="Wu G."/>
            <person name="Miyauchi S."/>
            <person name="Morin E."/>
            <person name="Kuo A."/>
            <person name="Drula E."/>
            <person name="Varga T."/>
            <person name="Kohler A."/>
            <person name="Feng B."/>
            <person name="Cao Y."/>
            <person name="Lipzen A."/>
            <person name="Daum C."/>
            <person name="Hundley H."/>
            <person name="Pangilinan J."/>
            <person name="Johnson J."/>
            <person name="Barry K."/>
            <person name="LaButti K."/>
            <person name="Ng V."/>
            <person name="Ahrendt S."/>
            <person name="Min B."/>
            <person name="Choi I.G."/>
            <person name="Park H."/>
            <person name="Plett J.M."/>
            <person name="Magnuson J."/>
            <person name="Spatafora J.W."/>
            <person name="Nagy L.G."/>
            <person name="Henrissat B."/>
            <person name="Grigoriev I.V."/>
            <person name="Yang Z.L."/>
            <person name="Xu J."/>
            <person name="Martin F.M."/>
        </authorList>
    </citation>
    <scope>NUCLEOTIDE SEQUENCE</scope>
    <source>
        <strain evidence="1">KUC20120723A-06</strain>
    </source>
</reference>
<gene>
    <name evidence="1" type="ORF">BV22DRAFT_967802</name>
</gene>
<dbReference type="Proteomes" id="UP000790709">
    <property type="component" value="Unassembled WGS sequence"/>
</dbReference>
<organism evidence="1 2">
    <name type="scientific">Leucogyrophana mollusca</name>
    <dbReference type="NCBI Taxonomy" id="85980"/>
    <lineage>
        <taxon>Eukaryota</taxon>
        <taxon>Fungi</taxon>
        <taxon>Dikarya</taxon>
        <taxon>Basidiomycota</taxon>
        <taxon>Agaricomycotina</taxon>
        <taxon>Agaricomycetes</taxon>
        <taxon>Agaricomycetidae</taxon>
        <taxon>Boletales</taxon>
        <taxon>Boletales incertae sedis</taxon>
        <taxon>Leucogyrophana</taxon>
    </lineage>
</organism>
<keyword evidence="2" id="KW-1185">Reference proteome</keyword>
<feature type="non-terminal residue" evidence="1">
    <location>
        <position position="1"/>
    </location>
</feature>
<dbReference type="EMBL" id="MU266479">
    <property type="protein sequence ID" value="KAH7922584.1"/>
    <property type="molecule type" value="Genomic_DNA"/>
</dbReference>
<name>A0ACB8BAS8_9AGAM</name>
<evidence type="ECO:0000313" key="1">
    <source>
        <dbReference type="EMBL" id="KAH7922584.1"/>
    </source>
</evidence>
<comment type="caution">
    <text evidence="1">The sequence shown here is derived from an EMBL/GenBank/DDBJ whole genome shotgun (WGS) entry which is preliminary data.</text>
</comment>
<protein>
    <submittedName>
        <fullName evidence="1">Uncharacterized protein</fullName>
    </submittedName>
</protein>